<evidence type="ECO:0000313" key="2">
    <source>
        <dbReference type="EMBL" id="TXC69809.1"/>
    </source>
</evidence>
<accession>A0A5C6UAJ0</accession>
<feature type="region of interest" description="Disordered" evidence="1">
    <location>
        <begin position="67"/>
        <end position="86"/>
    </location>
</feature>
<protein>
    <submittedName>
        <fullName evidence="2">BrnA antitoxin family protein</fullName>
    </submittedName>
</protein>
<sequence length="86" mass="9667">MSKEPLPPDYDENPEWTDEMIAEARPASEVLPPEVAALLVRRRGPQTAPTKKAVTLRLDPDVLDKFRSTGPGWQSRMNEALRQAKV</sequence>
<proteinExistence type="predicted"/>
<comment type="caution">
    <text evidence="2">The sequence shown here is derived from an EMBL/GenBank/DDBJ whole genome shotgun (WGS) entry which is preliminary data.</text>
</comment>
<dbReference type="OrthoDB" id="361944at2"/>
<organism evidence="2 3">
    <name type="scientific">Sphingomonas ginsenosidivorax</name>
    <dbReference type="NCBI Taxonomy" id="862135"/>
    <lineage>
        <taxon>Bacteria</taxon>
        <taxon>Pseudomonadati</taxon>
        <taxon>Pseudomonadota</taxon>
        <taxon>Alphaproteobacteria</taxon>
        <taxon>Sphingomonadales</taxon>
        <taxon>Sphingomonadaceae</taxon>
        <taxon>Sphingomonas</taxon>
    </lineage>
</organism>
<dbReference type="EMBL" id="VOQR01000001">
    <property type="protein sequence ID" value="TXC69809.1"/>
    <property type="molecule type" value="Genomic_DNA"/>
</dbReference>
<reference evidence="2 3" key="1">
    <citation type="journal article" date="2013" name="Antonie Van Leeuwenhoek">
        <title>Sphingomonas ginsenosidivorax sp. nov., with the ability to transform ginsenosides.</title>
        <authorList>
            <person name="Jin X.F."/>
            <person name="Kim J.K."/>
            <person name="Liu Q.M."/>
            <person name="Kang M.S."/>
            <person name="He D."/>
            <person name="Jin F.X."/>
            <person name="Kim S.C."/>
            <person name="Im W.T."/>
        </authorList>
    </citation>
    <scope>NUCLEOTIDE SEQUENCE [LARGE SCALE GENOMIC DNA]</scope>
    <source>
        <strain evidence="2 3">KHI67</strain>
    </source>
</reference>
<dbReference type="AlphaFoldDB" id="A0A5C6UAJ0"/>
<dbReference type="RefSeq" id="WP_147079419.1">
    <property type="nucleotide sequence ID" value="NZ_VOQR01000001.1"/>
</dbReference>
<dbReference type="InterPro" id="IPR025528">
    <property type="entry name" value="BrnA_antitoxin"/>
</dbReference>
<dbReference type="Pfam" id="PF14384">
    <property type="entry name" value="BrnA_antitoxin"/>
    <property type="match status" value="1"/>
</dbReference>
<gene>
    <name evidence="2" type="ORF">FSB78_01680</name>
</gene>
<name>A0A5C6UAJ0_9SPHN</name>
<evidence type="ECO:0000313" key="3">
    <source>
        <dbReference type="Proteomes" id="UP000321250"/>
    </source>
</evidence>
<keyword evidence="3" id="KW-1185">Reference proteome</keyword>
<dbReference type="Proteomes" id="UP000321250">
    <property type="component" value="Unassembled WGS sequence"/>
</dbReference>
<evidence type="ECO:0000256" key="1">
    <source>
        <dbReference type="SAM" id="MobiDB-lite"/>
    </source>
</evidence>